<evidence type="ECO:0000313" key="3">
    <source>
        <dbReference type="Proteomes" id="UP001648503"/>
    </source>
</evidence>
<feature type="signal peptide" evidence="1">
    <location>
        <begin position="1"/>
        <end position="18"/>
    </location>
</feature>
<dbReference type="Proteomes" id="UP001648503">
    <property type="component" value="Unassembled WGS sequence"/>
</dbReference>
<feature type="chain" id="PRO_5046771673" evidence="1">
    <location>
        <begin position="19"/>
        <end position="255"/>
    </location>
</feature>
<name>A0ABQ8F144_9FUNG</name>
<comment type="caution">
    <text evidence="2">The sequence shown here is derived from an EMBL/GenBank/DDBJ whole genome shotgun (WGS) entry which is preliminary data.</text>
</comment>
<proteinExistence type="predicted"/>
<evidence type="ECO:0000256" key="1">
    <source>
        <dbReference type="SAM" id="SignalP"/>
    </source>
</evidence>
<keyword evidence="1" id="KW-0732">Signal</keyword>
<reference evidence="2 3" key="1">
    <citation type="submission" date="2021-02" db="EMBL/GenBank/DDBJ databases">
        <title>Variation within the Batrachochytrium salamandrivorans European outbreak.</title>
        <authorList>
            <person name="Kelly M."/>
            <person name="Pasmans F."/>
            <person name="Shea T.P."/>
            <person name="Munoz J.F."/>
            <person name="Carranza S."/>
            <person name="Cuomo C.A."/>
            <person name="Martel A."/>
        </authorList>
    </citation>
    <scope>NUCLEOTIDE SEQUENCE [LARGE SCALE GENOMIC DNA]</scope>
    <source>
        <strain evidence="2 3">AMFP18/2</strain>
    </source>
</reference>
<sequence length="255" mass="29410">MKLVSFAVVSFLAATVSAGFSAAFGNADYSAHRLERRNDLASNVQAQLAEGIKHGMRKYEADLKTHSNMKGREDDLEVDLMQIKFELQSSNFRSQKQKLQDQHDMAKALLDSQRDAVFSHYLKMMKNKEKLQENVGRVLMWQGNQKQIKDHNRQHPRDQWKVTAPTNYNKDIMFKQVSATCKGVDRFAKTKEEARTKVDKTYDSLLASKSKNAALQAQYMDDSKILMDARDRAWMETVMCTHMTDLYKRLFGARK</sequence>
<gene>
    <name evidence="2" type="ORF">BASA50_009486</name>
</gene>
<protein>
    <submittedName>
        <fullName evidence="2">Uncharacterized protein</fullName>
    </submittedName>
</protein>
<accession>A0ABQ8F144</accession>
<dbReference type="EMBL" id="JAFCIX010000435">
    <property type="protein sequence ID" value="KAH6590224.1"/>
    <property type="molecule type" value="Genomic_DNA"/>
</dbReference>
<organism evidence="2 3">
    <name type="scientific">Batrachochytrium salamandrivorans</name>
    <dbReference type="NCBI Taxonomy" id="1357716"/>
    <lineage>
        <taxon>Eukaryota</taxon>
        <taxon>Fungi</taxon>
        <taxon>Fungi incertae sedis</taxon>
        <taxon>Chytridiomycota</taxon>
        <taxon>Chytridiomycota incertae sedis</taxon>
        <taxon>Chytridiomycetes</taxon>
        <taxon>Rhizophydiales</taxon>
        <taxon>Rhizophydiales incertae sedis</taxon>
        <taxon>Batrachochytrium</taxon>
    </lineage>
</organism>
<evidence type="ECO:0000313" key="2">
    <source>
        <dbReference type="EMBL" id="KAH6590224.1"/>
    </source>
</evidence>
<keyword evidence="3" id="KW-1185">Reference proteome</keyword>